<dbReference type="EMBL" id="UYYG01001153">
    <property type="protein sequence ID" value="VDN55654.1"/>
    <property type="molecule type" value="Genomic_DNA"/>
</dbReference>
<reference evidence="2 4" key="2">
    <citation type="submission" date="2018-11" db="EMBL/GenBank/DDBJ databases">
        <authorList>
            <consortium name="Pathogen Informatics"/>
        </authorList>
    </citation>
    <scope>NUCLEOTIDE SEQUENCE [LARGE SCALE GENOMIC DNA]</scope>
</reference>
<evidence type="ECO:0000313" key="4">
    <source>
        <dbReference type="Proteomes" id="UP000274756"/>
    </source>
</evidence>
<dbReference type="AlphaFoldDB" id="A0A0N4U3G2"/>
<reference evidence="5" key="1">
    <citation type="submission" date="2017-02" db="UniProtKB">
        <authorList>
            <consortium name="WormBaseParasite"/>
        </authorList>
    </citation>
    <scope>IDENTIFICATION</scope>
</reference>
<feature type="region of interest" description="Disordered" evidence="1">
    <location>
        <begin position="55"/>
        <end position="87"/>
    </location>
</feature>
<evidence type="ECO:0000256" key="1">
    <source>
        <dbReference type="SAM" id="MobiDB-lite"/>
    </source>
</evidence>
<sequence>MSWQENCQRAKLSGSKQNLSVDWPSPISILDSPERKRAMLSKSFADSGLGSTIFGTPPDKIHMKVNDVPPLRTPTKRRNSSGSGSGLALSPRSFIHVSPYSSSFSSIVQPSHDYTKSKLCDPKKAIGFRFSESTMEDRLEPTDLTAPEFIARSEPIAIIDENVPNTSRFYKQCFENFSHSQNIKEDSGFIDTSHFSLESSSNNPEVRFEDFLSSTLREDRLFFGHEGFVGDFYSIPEQASGPLESILSDVNRFPNIILPLSPSKAANVLTTESRSPRKAVPQQQKECVSYVSPCLPNNSSGTQKKSENLDKTFTEFVPPKKEPNPYSPSWYAIVCGGTPCQLDMMRKARDFLESLNKREIK</sequence>
<proteinExistence type="predicted"/>
<gene>
    <name evidence="2" type="ORF">DME_LOCUS5627</name>
</gene>
<keyword evidence="4" id="KW-1185">Reference proteome</keyword>
<dbReference type="Proteomes" id="UP000274756">
    <property type="component" value="Unassembled WGS sequence"/>
</dbReference>
<accession>A0A0N4U3G2</accession>
<dbReference type="OrthoDB" id="5799576at2759"/>
<name>A0A0N4U3G2_DRAME</name>
<protein>
    <submittedName>
        <fullName evidence="5">Membrane-associated kinase regulator 6</fullName>
    </submittedName>
</protein>
<evidence type="ECO:0000313" key="5">
    <source>
        <dbReference type="WBParaSite" id="DME_0000126701-mRNA-1"/>
    </source>
</evidence>
<organism evidence="3 5">
    <name type="scientific">Dracunculus medinensis</name>
    <name type="common">Guinea worm</name>
    <dbReference type="NCBI Taxonomy" id="318479"/>
    <lineage>
        <taxon>Eukaryota</taxon>
        <taxon>Metazoa</taxon>
        <taxon>Ecdysozoa</taxon>
        <taxon>Nematoda</taxon>
        <taxon>Chromadorea</taxon>
        <taxon>Rhabditida</taxon>
        <taxon>Spirurina</taxon>
        <taxon>Dracunculoidea</taxon>
        <taxon>Dracunculidae</taxon>
        <taxon>Dracunculus</taxon>
    </lineage>
</organism>
<evidence type="ECO:0000313" key="3">
    <source>
        <dbReference type="Proteomes" id="UP000038040"/>
    </source>
</evidence>
<dbReference type="Proteomes" id="UP000038040">
    <property type="component" value="Unplaced"/>
</dbReference>
<evidence type="ECO:0000313" key="2">
    <source>
        <dbReference type="EMBL" id="VDN55654.1"/>
    </source>
</evidence>
<dbReference type="WBParaSite" id="DME_0000126701-mRNA-1">
    <property type="protein sequence ID" value="DME_0000126701-mRNA-1"/>
    <property type="gene ID" value="DME_0000126701"/>
</dbReference>